<name>A0A5E7Q8C6_PSEFL</name>
<gene>
    <name evidence="2" type="ORF">PS880_05880</name>
</gene>
<evidence type="ECO:0000256" key="1">
    <source>
        <dbReference type="SAM" id="SignalP"/>
    </source>
</evidence>
<feature type="chain" id="PRO_5022794083" description="Outer membrane assembly lipoprotein YfiO" evidence="1">
    <location>
        <begin position="24"/>
        <end position="723"/>
    </location>
</feature>
<proteinExistence type="predicted"/>
<evidence type="ECO:0008006" key="4">
    <source>
        <dbReference type="Google" id="ProtNLM"/>
    </source>
</evidence>
<evidence type="ECO:0000313" key="3">
    <source>
        <dbReference type="Proteomes" id="UP000375525"/>
    </source>
</evidence>
<accession>A0A5E7Q8C6</accession>
<keyword evidence="1" id="KW-0732">Signal</keyword>
<dbReference type="EMBL" id="CABVIH010000042">
    <property type="protein sequence ID" value="VVP58094.1"/>
    <property type="molecule type" value="Genomic_DNA"/>
</dbReference>
<dbReference type="Gene3D" id="1.25.40.10">
    <property type="entry name" value="Tetratricopeptide repeat domain"/>
    <property type="match status" value="1"/>
</dbReference>
<protein>
    <recommendedName>
        <fullName evidence="4">Outer membrane assembly lipoprotein YfiO</fullName>
    </recommendedName>
</protein>
<dbReference type="Proteomes" id="UP000375525">
    <property type="component" value="Unassembled WGS sequence"/>
</dbReference>
<organism evidence="2 3">
    <name type="scientific">Pseudomonas fluorescens</name>
    <dbReference type="NCBI Taxonomy" id="294"/>
    <lineage>
        <taxon>Bacteria</taxon>
        <taxon>Pseudomonadati</taxon>
        <taxon>Pseudomonadota</taxon>
        <taxon>Gammaproteobacteria</taxon>
        <taxon>Pseudomonadales</taxon>
        <taxon>Pseudomonadaceae</taxon>
        <taxon>Pseudomonas</taxon>
    </lineage>
</organism>
<dbReference type="OrthoDB" id="5583261at2"/>
<dbReference type="AlphaFoldDB" id="A0A5E7Q8C6"/>
<dbReference type="InterPro" id="IPR011990">
    <property type="entry name" value="TPR-like_helical_dom_sf"/>
</dbReference>
<feature type="signal peptide" evidence="1">
    <location>
        <begin position="1"/>
        <end position="23"/>
    </location>
</feature>
<reference evidence="2 3" key="1">
    <citation type="submission" date="2019-09" db="EMBL/GenBank/DDBJ databases">
        <authorList>
            <person name="Chandra G."/>
            <person name="Truman W A."/>
        </authorList>
    </citation>
    <scope>NUCLEOTIDE SEQUENCE [LARGE SCALE GENOMIC DNA]</scope>
    <source>
        <strain evidence="2">PS880</strain>
    </source>
</reference>
<evidence type="ECO:0000313" key="2">
    <source>
        <dbReference type="EMBL" id="VVP58094.1"/>
    </source>
</evidence>
<dbReference type="RefSeq" id="WP_150782535.1">
    <property type="nucleotide sequence ID" value="NZ_CABVIH010000042.1"/>
</dbReference>
<sequence precursor="true">MRLGLLSSLTLAITAFLSSQAQASFDNFCYPNWRVLKAYSDLCNNLPFLSPGNDNRVNLRLLLADKGTLPLTPKALDSRDLEEGYGPVPFGVYRLHPTAPEHTGEVPATAATLTGLLEKLGVTQVADQIEIAGDAFLSGEGSRCRSNSYDSARDFLQQLVDSDLTPDERQELAYRRMQLLEVCTADNEVLESILSDDIQSPLGRDFATYLQAAAYFYGGQFNEANSGFAALKGSAQAWLKETALYMEARTELNAAQQSAFDEYDVPTREHMDKSHLLLAESSFDTYLSRYPQGLYAASAKGLMRRVHWLGGETGKLGEDFAWQLTQSQESQRNVSLDDLVEEVDIKLLGITGDMPQVPLLLAVNDLMRMRPQPQFTLARETLEQQKTAFAKQPALYDYLLAAFALYVEKNPDIALKGLPTDVPANPDYLAFSQQTLRGLALEAKHDWEGGQALWLQLLPRAKQPLQREQLELALAMNYERSQQLAKVFAPDSPIKSSQVRYILLRKVADAALLQQQIAQASDPTERATAQFVLLYKDLLYKQYANFAQDFKQLPAPPIDDKLGVSLGYLFGAGRSLTLFQWRGEKAESGYPCPSIAETAAALEADANSPTGLNCLGEFILRNSLDGMPLDQRPNADTLGGTPSGFKGALFSRLDGYQSVIANTKAAPNDRAYALYRAINCFAPSGNNSCGGTDVAPAVRKDWFRQLKSTFANSQWGKSLQYYW</sequence>